<accession>A0A1I6CUI9</accession>
<name>A0A1I6CUI9_9PSEU</name>
<evidence type="ECO:0000313" key="1">
    <source>
        <dbReference type="EMBL" id="SFQ96869.1"/>
    </source>
</evidence>
<evidence type="ECO:0000313" key="2">
    <source>
        <dbReference type="Proteomes" id="UP000198583"/>
    </source>
</evidence>
<dbReference type="STRING" id="84724.SAMN04488564_101343"/>
<protein>
    <submittedName>
        <fullName evidence="1">Dephospho-CoA kinase</fullName>
    </submittedName>
</protein>
<keyword evidence="1" id="KW-0418">Kinase</keyword>
<reference evidence="2" key="1">
    <citation type="submission" date="2016-10" db="EMBL/GenBank/DDBJ databases">
        <authorList>
            <person name="Varghese N."/>
            <person name="Submissions S."/>
        </authorList>
    </citation>
    <scope>NUCLEOTIDE SEQUENCE [LARGE SCALE GENOMIC DNA]</scope>
    <source>
        <strain evidence="2">DSM 44232</strain>
    </source>
</reference>
<gene>
    <name evidence="1" type="ORF">SAMN04488564_101343</name>
</gene>
<dbReference type="SUPFAM" id="SSF52540">
    <property type="entry name" value="P-loop containing nucleoside triphosphate hydrolases"/>
    <property type="match status" value="1"/>
</dbReference>
<proteinExistence type="predicted"/>
<keyword evidence="2" id="KW-1185">Reference proteome</keyword>
<organism evidence="1 2">
    <name type="scientific">Lentzea waywayandensis</name>
    <dbReference type="NCBI Taxonomy" id="84724"/>
    <lineage>
        <taxon>Bacteria</taxon>
        <taxon>Bacillati</taxon>
        <taxon>Actinomycetota</taxon>
        <taxon>Actinomycetes</taxon>
        <taxon>Pseudonocardiales</taxon>
        <taxon>Pseudonocardiaceae</taxon>
        <taxon>Lentzea</taxon>
    </lineage>
</organism>
<dbReference type="GO" id="GO:0016301">
    <property type="term" value="F:kinase activity"/>
    <property type="evidence" value="ECO:0007669"/>
    <property type="project" value="UniProtKB-KW"/>
</dbReference>
<dbReference type="Proteomes" id="UP000198583">
    <property type="component" value="Unassembled WGS sequence"/>
</dbReference>
<keyword evidence="1" id="KW-0808">Transferase</keyword>
<dbReference type="EMBL" id="FOYL01000001">
    <property type="protein sequence ID" value="SFQ96869.1"/>
    <property type="molecule type" value="Genomic_DNA"/>
</dbReference>
<dbReference type="AlphaFoldDB" id="A0A1I6CUI9"/>
<dbReference type="Gene3D" id="3.40.50.300">
    <property type="entry name" value="P-loop containing nucleotide triphosphate hydrolases"/>
    <property type="match status" value="1"/>
</dbReference>
<sequence length="189" mass="20913">MIRIALAGLPGAGKNTFTQSARHWATHRGHEIEMITLATPLYQAQAAVYQIAGKPLDDESVQDGELLNFLGSHLRKINPSVLEEQFLLELKRISSRGLHTGRTLVVCTDARPADFAYLRQELFRLVMIDVDPETSRKRRVLRGDLSLGATDHVTETGLQPADADLIIDNNGSLENFDSAVWNLLDGLPT</sequence>
<dbReference type="InterPro" id="IPR027417">
    <property type="entry name" value="P-loop_NTPase"/>
</dbReference>